<keyword evidence="1" id="KW-0479">Metal-binding</keyword>
<feature type="domain" description="RanBP2-type" evidence="5">
    <location>
        <begin position="182"/>
        <end position="201"/>
    </location>
</feature>
<dbReference type="GO" id="GO:0008270">
    <property type="term" value="F:zinc ion binding"/>
    <property type="evidence" value="ECO:0007669"/>
    <property type="project" value="UniProtKB-KW"/>
</dbReference>
<evidence type="ECO:0000256" key="1">
    <source>
        <dbReference type="ARBA" id="ARBA00022723"/>
    </source>
</evidence>
<dbReference type="InterPro" id="IPR001876">
    <property type="entry name" value="Znf_RanBP2"/>
</dbReference>
<dbReference type="VEuPathDB" id="FungiDB:H310_07125"/>
<feature type="region of interest" description="Disordered" evidence="4">
    <location>
        <begin position="1"/>
        <end position="24"/>
    </location>
</feature>
<evidence type="ECO:0000256" key="3">
    <source>
        <dbReference type="ARBA" id="ARBA00022833"/>
    </source>
</evidence>
<sequence>MTPFARNAKSILRSERVPSTNPPQLRSRHAAVFRGEALVVPSPFNVDSMALYLQLGTAFLPPAPSLNPGLQYLKSVLYKDSTVEGSHVMREHLAAVEASQAAETLARKVKREGMELFRMAEEDATSSAFNYQDRIRAAAALEQYLQEQKAKYFDWTHQQKVRLVRDLESLHDVAAHQAKVHWTCVHCGTLNQRYMYACEFCGESSRMQDPVVGLWEVTRLGSSGIFTVGRYRIARTGAAFILHEEPSRSWCSAALDREASTKRSRPVVCTMLGKIVEGRVDPIPGNSCSNGREQPLQLVWSDGMLWHKIYASAPRPSVSAVKMMASSKTPKRVPTATRETPRAIAKQVQSIGACSWSIDDIIIRMRQNRSADVQIIGFLALRKVVASSGTNCVSAMA</sequence>
<protein>
    <recommendedName>
        <fullName evidence="5">RanBP2-type domain-containing protein</fullName>
    </recommendedName>
</protein>
<proteinExistence type="predicted"/>
<accession>A0A024U283</accession>
<evidence type="ECO:0000313" key="6">
    <source>
        <dbReference type="EMBL" id="ETW00536.1"/>
    </source>
</evidence>
<organism evidence="6">
    <name type="scientific">Aphanomyces invadans</name>
    <dbReference type="NCBI Taxonomy" id="157072"/>
    <lineage>
        <taxon>Eukaryota</taxon>
        <taxon>Sar</taxon>
        <taxon>Stramenopiles</taxon>
        <taxon>Oomycota</taxon>
        <taxon>Saprolegniomycetes</taxon>
        <taxon>Saprolegniales</taxon>
        <taxon>Verrucalvaceae</taxon>
        <taxon>Aphanomyces</taxon>
    </lineage>
</organism>
<dbReference type="RefSeq" id="XP_008870671.1">
    <property type="nucleotide sequence ID" value="XM_008872449.1"/>
</dbReference>
<keyword evidence="3" id="KW-0862">Zinc</keyword>
<reference evidence="6" key="1">
    <citation type="submission" date="2013-12" db="EMBL/GenBank/DDBJ databases">
        <title>The Genome Sequence of Aphanomyces invadans NJM9701.</title>
        <authorList>
            <consortium name="The Broad Institute Genomics Platform"/>
            <person name="Russ C."/>
            <person name="Tyler B."/>
            <person name="van West P."/>
            <person name="Dieguez-Uribeondo J."/>
            <person name="Young S.K."/>
            <person name="Zeng Q."/>
            <person name="Gargeya S."/>
            <person name="Fitzgerald M."/>
            <person name="Abouelleil A."/>
            <person name="Alvarado L."/>
            <person name="Chapman S.B."/>
            <person name="Gainer-Dewar J."/>
            <person name="Goldberg J."/>
            <person name="Griggs A."/>
            <person name="Gujja S."/>
            <person name="Hansen M."/>
            <person name="Howarth C."/>
            <person name="Imamovic A."/>
            <person name="Ireland A."/>
            <person name="Larimer J."/>
            <person name="McCowan C."/>
            <person name="Murphy C."/>
            <person name="Pearson M."/>
            <person name="Poon T.W."/>
            <person name="Priest M."/>
            <person name="Roberts A."/>
            <person name="Saif S."/>
            <person name="Shea T."/>
            <person name="Sykes S."/>
            <person name="Wortman J."/>
            <person name="Nusbaum C."/>
            <person name="Birren B."/>
        </authorList>
    </citation>
    <scope>NUCLEOTIDE SEQUENCE [LARGE SCALE GENOMIC DNA]</scope>
    <source>
        <strain evidence="6">NJM9701</strain>
    </source>
</reference>
<dbReference type="OrthoDB" id="79644at2759"/>
<gene>
    <name evidence="6" type="ORF">H310_07125</name>
</gene>
<dbReference type="PROSITE" id="PS01358">
    <property type="entry name" value="ZF_RANBP2_1"/>
    <property type="match status" value="1"/>
</dbReference>
<dbReference type="EMBL" id="KI913964">
    <property type="protein sequence ID" value="ETW00536.1"/>
    <property type="molecule type" value="Genomic_DNA"/>
</dbReference>
<evidence type="ECO:0000256" key="4">
    <source>
        <dbReference type="SAM" id="MobiDB-lite"/>
    </source>
</evidence>
<dbReference type="AlphaFoldDB" id="A0A024U283"/>
<dbReference type="GeneID" id="20084175"/>
<evidence type="ECO:0000259" key="5">
    <source>
        <dbReference type="PROSITE" id="PS01358"/>
    </source>
</evidence>
<name>A0A024U283_9STRA</name>
<evidence type="ECO:0000256" key="2">
    <source>
        <dbReference type="ARBA" id="ARBA00022771"/>
    </source>
</evidence>
<keyword evidence="2" id="KW-0863">Zinc-finger</keyword>